<dbReference type="InterPro" id="IPR015517">
    <property type="entry name" value="dCMP_deaminase-rel"/>
</dbReference>
<evidence type="ECO:0000313" key="3">
    <source>
        <dbReference type="EMBL" id="SYV93810.1"/>
    </source>
</evidence>
<name>A0A3B0PCU9_MYCGL</name>
<dbReference type="EMBL" id="LS991952">
    <property type="protein sequence ID" value="SYV93810.1"/>
    <property type="molecule type" value="Genomic_DNA"/>
</dbReference>
<organism evidence="3 4">
    <name type="scientific">Mycoplasmoides gallisepticum</name>
    <name type="common">Mycoplasma gallisepticum</name>
    <dbReference type="NCBI Taxonomy" id="2096"/>
    <lineage>
        <taxon>Bacteria</taxon>
        <taxon>Bacillati</taxon>
        <taxon>Mycoplasmatota</taxon>
        <taxon>Mycoplasmoidales</taxon>
        <taxon>Mycoplasmoidaceae</taxon>
        <taxon>Mycoplasmoides</taxon>
    </lineage>
</organism>
<evidence type="ECO:0000256" key="1">
    <source>
        <dbReference type="ARBA" id="ARBA00022801"/>
    </source>
</evidence>
<dbReference type="InterPro" id="IPR002125">
    <property type="entry name" value="CMP_dCMP_dom"/>
</dbReference>
<dbReference type="AlphaFoldDB" id="A0A3B0PCU9"/>
<dbReference type="GO" id="GO:0005737">
    <property type="term" value="C:cytoplasm"/>
    <property type="evidence" value="ECO:0007669"/>
    <property type="project" value="TreeGrafter"/>
</dbReference>
<evidence type="ECO:0000313" key="4">
    <source>
        <dbReference type="Proteomes" id="UP000260136"/>
    </source>
</evidence>
<dbReference type="PANTHER" id="PTHR11086:SF18">
    <property type="entry name" value="DEOXYCYTIDYLATE DEAMINASE"/>
    <property type="match status" value="1"/>
</dbReference>
<feature type="non-terminal residue" evidence="3">
    <location>
        <position position="46"/>
    </location>
</feature>
<dbReference type="GO" id="GO:0004132">
    <property type="term" value="F:dCMP deaminase activity"/>
    <property type="evidence" value="ECO:0007669"/>
    <property type="project" value="TreeGrafter"/>
</dbReference>
<dbReference type="Gene3D" id="3.40.140.10">
    <property type="entry name" value="Cytidine Deaminase, domain 2"/>
    <property type="match status" value="1"/>
</dbReference>
<dbReference type="Pfam" id="PF00383">
    <property type="entry name" value="dCMP_cyt_deam_1"/>
    <property type="match status" value="1"/>
</dbReference>
<dbReference type="PANTHER" id="PTHR11086">
    <property type="entry name" value="DEOXYCYTIDYLATE DEAMINASE-RELATED"/>
    <property type="match status" value="1"/>
</dbReference>
<reference evidence="4" key="1">
    <citation type="submission" date="2018-06" db="EMBL/GenBank/DDBJ databases">
        <authorList>
            <consortium name="Pathogen Informatics"/>
        </authorList>
    </citation>
    <scope>NUCLEOTIDE SEQUENCE [LARGE SCALE GENOMIC DNA]</scope>
    <source>
        <strain evidence="4">NCTC10115</strain>
    </source>
</reference>
<keyword evidence="1" id="KW-0378">Hydrolase</keyword>
<evidence type="ECO:0000259" key="2">
    <source>
        <dbReference type="Pfam" id="PF00383"/>
    </source>
</evidence>
<accession>A0A3B0PCU9</accession>
<dbReference type="InterPro" id="IPR016193">
    <property type="entry name" value="Cytidine_deaminase-like"/>
</dbReference>
<gene>
    <name evidence="3" type="ORF">NCTC10115_00099</name>
</gene>
<dbReference type="SUPFAM" id="SSF53927">
    <property type="entry name" value="Cytidine deaminase-like"/>
    <property type="match status" value="1"/>
</dbReference>
<dbReference type="Proteomes" id="UP000260136">
    <property type="component" value="Chromosome"/>
</dbReference>
<feature type="domain" description="CMP/dCMP-type deaminase" evidence="2">
    <location>
        <begin position="6"/>
        <end position="42"/>
    </location>
</feature>
<protein>
    <submittedName>
        <fullName evidence="3">Deoxycytidylate deaminase</fullName>
    </submittedName>
</protein>
<proteinExistence type="predicted"/>
<sequence length="46" mass="5054">MLANVSAMRSKDPSTQVGACIVNKKKYVIGLGYNGMHKGLDNIFPW</sequence>